<keyword evidence="2" id="KW-1185">Reference proteome</keyword>
<dbReference type="Proteomes" id="UP000305451">
    <property type="component" value="Unassembled WGS sequence"/>
</dbReference>
<accession>A0A4S2HF82</accession>
<reference evidence="1 2" key="1">
    <citation type="journal article" date="2013" name="Int. J. Syst. Evol. Microbiol.">
        <title>Marinicauda pacifica gen. nov., sp. nov., a prosthecate alphaproteobacterium of the family Hyphomonadaceae isolated from deep seawater.</title>
        <authorList>
            <person name="Zhang X.Y."/>
            <person name="Li G.W."/>
            <person name="Wang C.S."/>
            <person name="Zhang Y.J."/>
            <person name="Xu X.W."/>
            <person name="Li H."/>
            <person name="Liu A."/>
            <person name="Liu C."/>
            <person name="Xie B.B."/>
            <person name="Qin Q.L."/>
            <person name="Xu Z."/>
            <person name="Chen X.L."/>
            <person name="Zhou B.C."/>
            <person name="Zhang Y.Z."/>
        </authorList>
    </citation>
    <scope>NUCLEOTIDE SEQUENCE [LARGE SCALE GENOMIC DNA]</scope>
    <source>
        <strain evidence="1 2">P-1 km-3</strain>
    </source>
</reference>
<dbReference type="AlphaFoldDB" id="A0A4S2HF82"/>
<name>A0A4S2HF82_9PROT</name>
<proteinExistence type="predicted"/>
<organism evidence="1 2">
    <name type="scientific">Marinicauda pacifica</name>
    <dbReference type="NCBI Taxonomy" id="1133559"/>
    <lineage>
        <taxon>Bacteria</taxon>
        <taxon>Pseudomonadati</taxon>
        <taxon>Pseudomonadota</taxon>
        <taxon>Alphaproteobacteria</taxon>
        <taxon>Maricaulales</taxon>
        <taxon>Maricaulaceae</taxon>
        <taxon>Marinicauda</taxon>
    </lineage>
</organism>
<dbReference type="RefSeq" id="WP_135943760.1">
    <property type="nucleotide sequence ID" value="NZ_BMEI01000001.1"/>
</dbReference>
<evidence type="ECO:0000313" key="2">
    <source>
        <dbReference type="Proteomes" id="UP000305451"/>
    </source>
</evidence>
<sequence length="400" mass="44560">MTSLANLKAFREALAGADDVSASQFKFLNLDELAERYGERWPKVKARIFETCETFIKKRIGPRDLMLRAGNGFLVLPSPDRGESAPALAERIERELKVFFLGTDYLKELALETGTMPMSISGLIDAADSTALDTAAKEYEKAGPQTVASRPGVPAFDLFYQPVWASASGHIALRCAMPLLDLRRQPDRVFHRVLPGTHRPEDLLKFDIAVLARVSAHAADCLDRGRSCLLAVPVSFETLTVARLRVIYAARLAELPDRLKQVLALRILNAPADAPSTRYAEVTRLASLFFRRVFFDIDFRQARCDRFFEGRLDGFVISAPRDCEALQRDMNALIRFQSGAAHLRAAIAMDDCTSLPVVEESIKLGVNLFQGSIFPKPARFPQPPEKYDPFASRPHAAEQH</sequence>
<evidence type="ECO:0008006" key="3">
    <source>
        <dbReference type="Google" id="ProtNLM"/>
    </source>
</evidence>
<dbReference type="EMBL" id="SRXV01000001">
    <property type="protein sequence ID" value="TGY94563.1"/>
    <property type="molecule type" value="Genomic_DNA"/>
</dbReference>
<protein>
    <recommendedName>
        <fullName evidence="3">EAL domain-containing protein</fullName>
    </recommendedName>
</protein>
<evidence type="ECO:0000313" key="1">
    <source>
        <dbReference type="EMBL" id="TGY94563.1"/>
    </source>
</evidence>
<dbReference type="OrthoDB" id="7625353at2"/>
<comment type="caution">
    <text evidence="1">The sequence shown here is derived from an EMBL/GenBank/DDBJ whole genome shotgun (WGS) entry which is preliminary data.</text>
</comment>
<gene>
    <name evidence="1" type="ORF">E5162_04625</name>
</gene>